<keyword evidence="2" id="KW-1185">Reference proteome</keyword>
<accession>A0A0H4V884</accession>
<reference evidence="1 2" key="1">
    <citation type="journal article" date="2015" name="Int. J. Syst. Evol. Microbiol.">
        <title>Erythrobacter atlanticus sp. nov., a bacterium from ocean sediment able to degrade polycyclic aromatic hydrocarbons.</title>
        <authorList>
            <person name="Zhuang L."/>
            <person name="Liu Y."/>
            <person name="Wang L."/>
            <person name="Wang W."/>
            <person name="Shao Z."/>
        </authorList>
    </citation>
    <scope>NUCLEOTIDE SEQUENCE [LARGE SCALE GENOMIC DNA]</scope>
    <source>
        <strain evidence="2">s21-N3</strain>
    </source>
</reference>
<proteinExistence type="predicted"/>
<sequence length="60" mass="7208">MKSLFVFNWLQIMDGFIIERHDSMTQQFHVGFRRFALNLNVHNVVQYGRFNPYAMTAKNK</sequence>
<dbReference type="AlphaFoldDB" id="A0A0H4V884"/>
<dbReference type="EMBL" id="CP011310">
    <property type="protein sequence ID" value="AKQ40807.2"/>
    <property type="molecule type" value="Genomic_DNA"/>
</dbReference>
<organism evidence="1 2">
    <name type="scientific">Aurantiacibacter atlanticus</name>
    <dbReference type="NCBI Taxonomy" id="1648404"/>
    <lineage>
        <taxon>Bacteria</taxon>
        <taxon>Pseudomonadati</taxon>
        <taxon>Pseudomonadota</taxon>
        <taxon>Alphaproteobacteria</taxon>
        <taxon>Sphingomonadales</taxon>
        <taxon>Erythrobacteraceae</taxon>
        <taxon>Aurantiacibacter</taxon>
    </lineage>
</organism>
<dbReference type="STRING" id="1648404.CP97_00210"/>
<protein>
    <submittedName>
        <fullName evidence="1">Uncharacterized protein</fullName>
    </submittedName>
</protein>
<gene>
    <name evidence="1" type="ORF">CP97_00210</name>
</gene>
<reference evidence="2" key="2">
    <citation type="submission" date="2015-04" db="EMBL/GenBank/DDBJ databases">
        <title>The complete genome sequence of Erythrobacter sp. s21-N3.</title>
        <authorList>
            <person name="Zhuang L."/>
            <person name="Liu Y."/>
            <person name="Shao Z."/>
        </authorList>
    </citation>
    <scope>NUCLEOTIDE SEQUENCE [LARGE SCALE GENOMIC DNA]</scope>
    <source>
        <strain evidence="2">s21-N3</strain>
    </source>
</reference>
<evidence type="ECO:0000313" key="1">
    <source>
        <dbReference type="EMBL" id="AKQ40807.2"/>
    </source>
</evidence>
<dbReference type="KEGG" id="ery:CP97_00210"/>
<dbReference type="Proteomes" id="UP000059113">
    <property type="component" value="Chromosome"/>
</dbReference>
<evidence type="ECO:0000313" key="2">
    <source>
        <dbReference type="Proteomes" id="UP000059113"/>
    </source>
</evidence>
<name>A0A0H4V884_9SPHN</name>